<gene>
    <name evidence="2" type="ORF">N7494_010780</name>
</gene>
<evidence type="ECO:0000313" key="3">
    <source>
        <dbReference type="Proteomes" id="UP001220324"/>
    </source>
</evidence>
<sequence>MSNRHKYRRVKLQGILDMAVAFKMLWSILKTPRYGAYVRHVELNRSILQGFWHVKSYTIRSPQRSLQPEDQVHLAAAIKQAGFHCPEKQEKMLYILLQNPDNMEYLPFLYTFPPFFCSTLIFISQYDPRAPLFAQALAALLVSVSPFLDSLGLCSVNDELSEFEKRTTIFNGTPLDRKYYFFKEFLDQANSIPQETLPFLHHLRQVRFLVDADKMFRNIQLEPYDLSSSLNLVRQLPAVKSVRVDSISSMELQVHELPPQSANYTSITIRNSVMEFYHLVPLIKSAKRLEEFTYAVGGRRPVGRMPCIFRPDDVFRALHSHADSLTNLDLDVETETQLAVIFKPRKFSRPSSYVVVHPSGTEVVHPALQPEHSSPLALRGLTNLKRLSLGIHILYYLSRGIGADQVDDASFAIADHLPPNLEALCIYGYHRGMKPQARGLPNDVFDRQLERLLAEKHTKLPRLSCIEGIDEFIKNGTIQPPKTDDEYWESETDDDWTDHEYE</sequence>
<proteinExistence type="predicted"/>
<feature type="compositionally biased region" description="Acidic residues" evidence="1">
    <location>
        <begin position="486"/>
        <end position="502"/>
    </location>
</feature>
<dbReference type="EMBL" id="JAQIZZ010000008">
    <property type="protein sequence ID" value="KAJ5524130.1"/>
    <property type="molecule type" value="Genomic_DNA"/>
</dbReference>
<evidence type="ECO:0000313" key="2">
    <source>
        <dbReference type="EMBL" id="KAJ5524130.1"/>
    </source>
</evidence>
<protein>
    <submittedName>
        <fullName evidence="2">Uncharacterized protein</fullName>
    </submittedName>
</protein>
<keyword evidence="3" id="KW-1185">Reference proteome</keyword>
<organism evidence="2 3">
    <name type="scientific">Penicillium frequentans</name>
    <dbReference type="NCBI Taxonomy" id="3151616"/>
    <lineage>
        <taxon>Eukaryota</taxon>
        <taxon>Fungi</taxon>
        <taxon>Dikarya</taxon>
        <taxon>Ascomycota</taxon>
        <taxon>Pezizomycotina</taxon>
        <taxon>Eurotiomycetes</taxon>
        <taxon>Eurotiomycetidae</taxon>
        <taxon>Eurotiales</taxon>
        <taxon>Aspergillaceae</taxon>
        <taxon>Penicillium</taxon>
    </lineage>
</organism>
<dbReference type="AlphaFoldDB" id="A0AAD6CK71"/>
<evidence type="ECO:0000256" key="1">
    <source>
        <dbReference type="SAM" id="MobiDB-lite"/>
    </source>
</evidence>
<accession>A0AAD6CK71</accession>
<dbReference type="Proteomes" id="UP001220324">
    <property type="component" value="Unassembled WGS sequence"/>
</dbReference>
<feature type="region of interest" description="Disordered" evidence="1">
    <location>
        <begin position="476"/>
        <end position="502"/>
    </location>
</feature>
<name>A0AAD6CK71_9EURO</name>
<comment type="caution">
    <text evidence="2">The sequence shown here is derived from an EMBL/GenBank/DDBJ whole genome shotgun (WGS) entry which is preliminary data.</text>
</comment>
<reference evidence="2 3" key="1">
    <citation type="journal article" date="2023" name="IMA Fungus">
        <title>Comparative genomic study of the Penicillium genus elucidates a diverse pangenome and 15 lateral gene transfer events.</title>
        <authorList>
            <person name="Petersen C."/>
            <person name="Sorensen T."/>
            <person name="Nielsen M.R."/>
            <person name="Sondergaard T.E."/>
            <person name="Sorensen J.L."/>
            <person name="Fitzpatrick D.A."/>
            <person name="Frisvad J.C."/>
            <person name="Nielsen K.L."/>
        </authorList>
    </citation>
    <scope>NUCLEOTIDE SEQUENCE [LARGE SCALE GENOMIC DNA]</scope>
    <source>
        <strain evidence="2 3">IBT 35679</strain>
    </source>
</reference>